<name>V7C3I5_PHAVU</name>
<keyword evidence="2 6" id="KW-0812">Transmembrane</keyword>
<dbReference type="PANTHER" id="PTHR10994:SF85">
    <property type="entry name" value="RETICULON-LIKE PROTEIN B9"/>
    <property type="match status" value="1"/>
</dbReference>
<feature type="domain" description="Reticulon" evidence="7">
    <location>
        <begin position="54"/>
        <end position="240"/>
    </location>
</feature>
<dbReference type="InterPro" id="IPR003388">
    <property type="entry name" value="Reticulon"/>
</dbReference>
<evidence type="ECO:0000259" key="7">
    <source>
        <dbReference type="PROSITE" id="PS50845"/>
    </source>
</evidence>
<evidence type="ECO:0000313" key="8">
    <source>
        <dbReference type="EMBL" id="ESW24717.1"/>
    </source>
</evidence>
<keyword evidence="9" id="KW-1185">Reference proteome</keyword>
<proteinExistence type="predicted"/>
<evidence type="ECO:0000256" key="4">
    <source>
        <dbReference type="ARBA" id="ARBA00022989"/>
    </source>
</evidence>
<dbReference type="Gramene" id="ESW24717">
    <property type="protein sequence ID" value="ESW24717"/>
    <property type="gene ID" value="PHAVU_004G154000g"/>
</dbReference>
<sequence length="240" mass="27521">MLNINGGVITQYISQEGTMANDISSDSDNEIIGARVKLFGHEQPIHQLLGGGKVADMLLWRDRNLSAAVLGGMTVIWFLFEIAEYNLVTFLCHISITTMLVLFIWSTAADILKWTPPRIPDIILKESFFQDLAFILHRRFNQLLPMLLYISCGIDLPIFLLNIVSLYILSVIGSYISFVNLLYIGFLCVHTLPIVYERYEEEINNWVSDMIIVLRKNYRSFRKEYLSKIPRGPVKAKKSQ</sequence>
<evidence type="ECO:0000256" key="3">
    <source>
        <dbReference type="ARBA" id="ARBA00022824"/>
    </source>
</evidence>
<dbReference type="PANTHER" id="PTHR10994">
    <property type="entry name" value="RETICULON"/>
    <property type="match status" value="1"/>
</dbReference>
<dbReference type="OrthoDB" id="567788at2759"/>
<comment type="subcellular location">
    <subcellularLocation>
        <location evidence="1 6">Endoplasmic reticulum membrane</location>
        <topology evidence="1 6">Multi-pass membrane protein</topology>
    </subcellularLocation>
</comment>
<dbReference type="Pfam" id="PF02453">
    <property type="entry name" value="Reticulon"/>
    <property type="match status" value="1"/>
</dbReference>
<organism evidence="8 9">
    <name type="scientific">Phaseolus vulgaris</name>
    <name type="common">Kidney bean</name>
    <name type="synonym">French bean</name>
    <dbReference type="NCBI Taxonomy" id="3885"/>
    <lineage>
        <taxon>Eukaryota</taxon>
        <taxon>Viridiplantae</taxon>
        <taxon>Streptophyta</taxon>
        <taxon>Embryophyta</taxon>
        <taxon>Tracheophyta</taxon>
        <taxon>Spermatophyta</taxon>
        <taxon>Magnoliopsida</taxon>
        <taxon>eudicotyledons</taxon>
        <taxon>Gunneridae</taxon>
        <taxon>Pentapetalae</taxon>
        <taxon>rosids</taxon>
        <taxon>fabids</taxon>
        <taxon>Fabales</taxon>
        <taxon>Fabaceae</taxon>
        <taxon>Papilionoideae</taxon>
        <taxon>50 kb inversion clade</taxon>
        <taxon>NPAAA clade</taxon>
        <taxon>indigoferoid/millettioid clade</taxon>
        <taxon>Phaseoleae</taxon>
        <taxon>Phaseolus</taxon>
    </lineage>
</organism>
<reference evidence="9" key="1">
    <citation type="journal article" date="2014" name="Nat. Genet.">
        <title>A reference genome for common bean and genome-wide analysis of dual domestications.</title>
        <authorList>
            <person name="Schmutz J."/>
            <person name="McClean P.E."/>
            <person name="Mamidi S."/>
            <person name="Wu G.A."/>
            <person name="Cannon S.B."/>
            <person name="Grimwood J."/>
            <person name="Jenkins J."/>
            <person name="Shu S."/>
            <person name="Song Q."/>
            <person name="Chavarro C."/>
            <person name="Torres-Torres M."/>
            <person name="Geffroy V."/>
            <person name="Moghaddam S.M."/>
            <person name="Gao D."/>
            <person name="Abernathy B."/>
            <person name="Barry K."/>
            <person name="Blair M."/>
            <person name="Brick M.A."/>
            <person name="Chovatia M."/>
            <person name="Gepts P."/>
            <person name="Goodstein D.M."/>
            <person name="Gonzales M."/>
            <person name="Hellsten U."/>
            <person name="Hyten D.L."/>
            <person name="Jia G."/>
            <person name="Kelly J.D."/>
            <person name="Kudrna D."/>
            <person name="Lee R."/>
            <person name="Richard M.M."/>
            <person name="Miklas P.N."/>
            <person name="Osorno J.M."/>
            <person name="Rodrigues J."/>
            <person name="Thareau V."/>
            <person name="Urrea C.A."/>
            <person name="Wang M."/>
            <person name="Yu Y."/>
            <person name="Zhang M."/>
            <person name="Wing R.A."/>
            <person name="Cregan P.B."/>
            <person name="Rokhsar D.S."/>
            <person name="Jackson S.A."/>
        </authorList>
    </citation>
    <scope>NUCLEOTIDE SEQUENCE [LARGE SCALE GENOMIC DNA]</scope>
    <source>
        <strain evidence="9">cv. G19833</strain>
    </source>
</reference>
<gene>
    <name evidence="8" type="ORF">PHAVU_004G154000g</name>
</gene>
<dbReference type="GO" id="GO:0009617">
    <property type="term" value="P:response to bacterium"/>
    <property type="evidence" value="ECO:0007669"/>
    <property type="project" value="InterPro"/>
</dbReference>
<feature type="transmembrane region" description="Helical" evidence="6">
    <location>
        <begin position="146"/>
        <end position="169"/>
    </location>
</feature>
<feature type="transmembrane region" description="Helical" evidence="6">
    <location>
        <begin position="175"/>
        <end position="196"/>
    </location>
</feature>
<dbReference type="EMBL" id="CM002291">
    <property type="protein sequence ID" value="ESW24717.1"/>
    <property type="molecule type" value="Genomic_DNA"/>
</dbReference>
<dbReference type="eggNOG" id="KOG1792">
    <property type="taxonomic scope" value="Eukaryota"/>
</dbReference>
<evidence type="ECO:0000256" key="1">
    <source>
        <dbReference type="ARBA" id="ARBA00004477"/>
    </source>
</evidence>
<feature type="transmembrane region" description="Helical" evidence="6">
    <location>
        <begin position="86"/>
        <end position="105"/>
    </location>
</feature>
<protein>
    <recommendedName>
        <fullName evidence="6">Reticulon-like protein</fullName>
    </recommendedName>
</protein>
<evidence type="ECO:0000256" key="5">
    <source>
        <dbReference type="ARBA" id="ARBA00023136"/>
    </source>
</evidence>
<accession>V7C3I5</accession>
<dbReference type="AlphaFoldDB" id="V7C3I5"/>
<dbReference type="InterPro" id="IPR045064">
    <property type="entry name" value="Reticulon-like"/>
</dbReference>
<keyword evidence="5 6" id="KW-0472">Membrane</keyword>
<keyword evidence="3 6" id="KW-0256">Endoplasmic reticulum</keyword>
<dbReference type="PROSITE" id="PS50845">
    <property type="entry name" value="RETICULON"/>
    <property type="match status" value="1"/>
</dbReference>
<feature type="transmembrane region" description="Helical" evidence="6">
    <location>
        <begin position="63"/>
        <end position="80"/>
    </location>
</feature>
<evidence type="ECO:0000313" key="9">
    <source>
        <dbReference type="Proteomes" id="UP000000226"/>
    </source>
</evidence>
<evidence type="ECO:0000256" key="6">
    <source>
        <dbReference type="RuleBase" id="RU363132"/>
    </source>
</evidence>
<evidence type="ECO:0000256" key="2">
    <source>
        <dbReference type="ARBA" id="ARBA00022692"/>
    </source>
</evidence>
<dbReference type="Proteomes" id="UP000000226">
    <property type="component" value="Chromosome 4"/>
</dbReference>
<dbReference type="GO" id="GO:0005789">
    <property type="term" value="C:endoplasmic reticulum membrane"/>
    <property type="evidence" value="ECO:0007669"/>
    <property type="project" value="UniProtKB-SubCell"/>
</dbReference>
<keyword evidence="4 6" id="KW-1133">Transmembrane helix</keyword>
<dbReference type="OMA" id="FLYERYE"/>